<sequence>MPIVYLSSERYHEISQGHHELRHEPFVIKEADNVILHISQVKLNTSSQFAMSFCEHCFKGITHEGTPKGKWEKIGGVDVYVATPSRDYPKDKAILFLTDVFGPQYINNRLLADDFAENGFRTFIPDYLNGDPIPADALVDGGGLNFDLDSWRPNHGPDKTRPPLDKVINALKEQGITIFGATGYCLGGRYVFDIAFENVIKAAVVSHPSLLQIPADLEKYMAESKAPLLINACEVDHSFPHEAGAKADEIFGGGKFAPGYKREYFEGCSHGFAVRGDMANQKAKAGKEGAFKAAVEWFNSHL</sequence>
<keyword evidence="3" id="KW-1185">Reference proteome</keyword>
<feature type="domain" description="Dienelactone hydrolase" evidence="1">
    <location>
        <begin position="78"/>
        <end position="301"/>
    </location>
</feature>
<dbReference type="Pfam" id="PF01738">
    <property type="entry name" value="DLH"/>
    <property type="match status" value="1"/>
</dbReference>
<dbReference type="OrthoDB" id="17560at2759"/>
<dbReference type="GO" id="GO:0016787">
    <property type="term" value="F:hydrolase activity"/>
    <property type="evidence" value="ECO:0007669"/>
    <property type="project" value="InterPro"/>
</dbReference>
<dbReference type="PANTHER" id="PTHR17630:SF44">
    <property type="entry name" value="PROTEIN AIM2"/>
    <property type="match status" value="1"/>
</dbReference>
<dbReference type="PANTHER" id="PTHR17630">
    <property type="entry name" value="DIENELACTONE HYDROLASE"/>
    <property type="match status" value="1"/>
</dbReference>
<evidence type="ECO:0000313" key="3">
    <source>
        <dbReference type="Proteomes" id="UP000283269"/>
    </source>
</evidence>
<organism evidence="2 3">
    <name type="scientific">Psilocybe cyanescens</name>
    <dbReference type="NCBI Taxonomy" id="93625"/>
    <lineage>
        <taxon>Eukaryota</taxon>
        <taxon>Fungi</taxon>
        <taxon>Dikarya</taxon>
        <taxon>Basidiomycota</taxon>
        <taxon>Agaricomycotina</taxon>
        <taxon>Agaricomycetes</taxon>
        <taxon>Agaricomycetidae</taxon>
        <taxon>Agaricales</taxon>
        <taxon>Agaricineae</taxon>
        <taxon>Strophariaceae</taxon>
        <taxon>Psilocybe</taxon>
    </lineage>
</organism>
<comment type="caution">
    <text evidence="2">The sequence shown here is derived from an EMBL/GenBank/DDBJ whole genome shotgun (WGS) entry which is preliminary data.</text>
</comment>
<dbReference type="STRING" id="93625.A0A409WIZ6"/>
<proteinExistence type="predicted"/>
<dbReference type="EMBL" id="NHYD01003416">
    <property type="protein sequence ID" value="PPQ78496.1"/>
    <property type="molecule type" value="Genomic_DNA"/>
</dbReference>
<accession>A0A409WIZ6</accession>
<protein>
    <recommendedName>
        <fullName evidence="1">Dienelactone hydrolase domain-containing protein</fullName>
    </recommendedName>
</protein>
<dbReference type="AlphaFoldDB" id="A0A409WIZ6"/>
<evidence type="ECO:0000259" key="1">
    <source>
        <dbReference type="Pfam" id="PF01738"/>
    </source>
</evidence>
<name>A0A409WIZ6_PSICY</name>
<dbReference type="Gene3D" id="3.40.50.1820">
    <property type="entry name" value="alpha/beta hydrolase"/>
    <property type="match status" value="1"/>
</dbReference>
<evidence type="ECO:0000313" key="2">
    <source>
        <dbReference type="EMBL" id="PPQ78496.1"/>
    </source>
</evidence>
<dbReference type="SUPFAM" id="SSF53474">
    <property type="entry name" value="alpha/beta-Hydrolases"/>
    <property type="match status" value="1"/>
</dbReference>
<reference evidence="2 3" key="1">
    <citation type="journal article" date="2018" name="Evol. Lett.">
        <title>Horizontal gene cluster transfer increased hallucinogenic mushroom diversity.</title>
        <authorList>
            <person name="Reynolds H.T."/>
            <person name="Vijayakumar V."/>
            <person name="Gluck-Thaler E."/>
            <person name="Korotkin H.B."/>
            <person name="Matheny P.B."/>
            <person name="Slot J.C."/>
        </authorList>
    </citation>
    <scope>NUCLEOTIDE SEQUENCE [LARGE SCALE GENOMIC DNA]</scope>
    <source>
        <strain evidence="2 3">2631</strain>
    </source>
</reference>
<dbReference type="FunCoup" id="A0A409WIZ6">
    <property type="interactions" value="21"/>
</dbReference>
<dbReference type="InterPro" id="IPR029058">
    <property type="entry name" value="AB_hydrolase_fold"/>
</dbReference>
<dbReference type="InterPro" id="IPR002925">
    <property type="entry name" value="Dienelactn_hydro"/>
</dbReference>
<gene>
    <name evidence="2" type="ORF">CVT25_011837</name>
</gene>
<dbReference type="Proteomes" id="UP000283269">
    <property type="component" value="Unassembled WGS sequence"/>
</dbReference>
<dbReference type="InParanoid" id="A0A409WIZ6"/>